<dbReference type="HOGENOM" id="CLU_012640_1_0_0"/>
<name>G2LGI8_CHLTF</name>
<dbReference type="Gene3D" id="3.30.70.270">
    <property type="match status" value="1"/>
</dbReference>
<dbReference type="Pfam" id="PF22335">
    <property type="entry name" value="Cas10-Cmr2_palm2"/>
    <property type="match status" value="1"/>
</dbReference>
<organism evidence="4 5">
    <name type="scientific">Chloracidobacterium thermophilum (strain B)</name>
    <dbReference type="NCBI Taxonomy" id="981222"/>
    <lineage>
        <taxon>Bacteria</taxon>
        <taxon>Pseudomonadati</taxon>
        <taxon>Acidobacteriota</taxon>
        <taxon>Terriglobia</taxon>
        <taxon>Terriglobales</taxon>
        <taxon>Acidobacteriaceae</taxon>
        <taxon>Chloracidobacterium</taxon>
    </lineage>
</organism>
<dbReference type="InterPro" id="IPR013407">
    <property type="entry name" value="CRISPR-assoc_prot_Cmr2"/>
</dbReference>
<protein>
    <submittedName>
        <fullName evidence="4">CRISPR-associated protein, Crm2 family</fullName>
    </submittedName>
</protein>
<dbReference type="InterPro" id="IPR024615">
    <property type="entry name" value="CRISPR-assoc_Cmr2_N"/>
</dbReference>
<dbReference type="EMBL" id="CP002514">
    <property type="protein sequence ID" value="AEP10948.1"/>
    <property type="molecule type" value="Genomic_DNA"/>
</dbReference>
<dbReference type="InterPro" id="IPR043128">
    <property type="entry name" value="Rev_trsase/Diguanyl_cyclase"/>
</dbReference>
<keyword evidence="2" id="KW-0051">Antiviral defense</keyword>
<dbReference type="GO" id="GO:0000166">
    <property type="term" value="F:nucleotide binding"/>
    <property type="evidence" value="ECO:0007669"/>
    <property type="project" value="UniProtKB-KW"/>
</dbReference>
<dbReference type="OrthoDB" id="9758700at2"/>
<dbReference type="InterPro" id="IPR038242">
    <property type="entry name" value="Cmr2_N"/>
</dbReference>
<dbReference type="InterPro" id="IPR000160">
    <property type="entry name" value="GGDEF_dom"/>
</dbReference>
<dbReference type="Pfam" id="PF12469">
    <property type="entry name" value="Cmr2_N"/>
    <property type="match status" value="1"/>
</dbReference>
<dbReference type="KEGG" id="ctm:Cabther_A0175"/>
<reference evidence="4 5" key="1">
    <citation type="journal article" date="2012" name="Environ. Microbiol.">
        <title>Complete genome of Candidatus Chloracidobacterium thermophilum, a chlorophyll-based photoheterotroph belonging to the phylum Acidobacteria.</title>
        <authorList>
            <person name="Garcia Costas A.M."/>
            <person name="Liu Z."/>
            <person name="Tomsho L.P."/>
            <person name="Schuster S.C."/>
            <person name="Ward D.M."/>
            <person name="Bryant D.A."/>
        </authorList>
    </citation>
    <scope>NUCLEOTIDE SEQUENCE [LARGE SCALE GENOMIC DNA]</scope>
    <source>
        <strain evidence="4 5">B</strain>
    </source>
</reference>
<dbReference type="InterPro" id="IPR054767">
    <property type="entry name" value="Cas10-Cmr2_palm2"/>
</dbReference>
<accession>G2LGI8</accession>
<sequence>MTAHLLLVTLGPVQDFIAQARRTRDLWYGSHMLSELGRAAARALVGGDAQLIFPALAKNDPELAPCLAPLRPNGQPPQNIPNKLLAEVPSGTDPEALARTVREAVMCFWRDDPAAPVKAKCAKLLTPNLTDDLWNEQIETLLEFTASWLPLGNYATTRRQLEQAVAGRKLLRDFSAWRHQRGNVPKSSLDGGRETVLAPPEQRRSELVHKYRITDGEQLDAVGLVKRAGGEPDQFVAVVNIALASWIACADQCAKTELDALREGCREIGLARVSRRDLPCAVPFPFDASVFFPNRWKTLFEEQGLPGYPNVWGSQYVSPVLRKVGEPYPYVACLVADGDHMGRAISSLTSAADHRTFSCALAGFAQQARQIVEQQHRGVLVYAGGDDVLAFLPLPEALACAEDLRNCFATAMASACADIIPCPTLSVGLGIGHLLESLGELLALGRRAERLAKDIRNALAVIVEKRSGNTYAWRAGWDDGPASLLHKATELLAQRLSSRKVYEIANLLERLPKPVQGTPDSWSGVLAAEVRRALARTEEGGLAPEDVGLQLDHATDYPTLHACVREWVERLLVARTFARALPRKQGRSKANEVSA</sequence>
<dbReference type="AlphaFoldDB" id="G2LGI8"/>
<proteinExistence type="predicted"/>
<keyword evidence="5" id="KW-1185">Reference proteome</keyword>
<feature type="domain" description="GGDEF" evidence="3">
    <location>
        <begin position="329"/>
        <end position="464"/>
    </location>
</feature>
<dbReference type="GO" id="GO:0051607">
    <property type="term" value="P:defense response to virus"/>
    <property type="evidence" value="ECO:0007669"/>
    <property type="project" value="UniProtKB-KW"/>
</dbReference>
<dbReference type="RefSeq" id="WP_014098686.1">
    <property type="nucleotide sequence ID" value="NC_016024.1"/>
</dbReference>
<keyword evidence="1" id="KW-0547">Nucleotide-binding</keyword>
<dbReference type="NCBIfam" id="TIGR02577">
    <property type="entry name" value="cas_TM1794_Cmr2"/>
    <property type="match status" value="1"/>
</dbReference>
<dbReference type="Gene3D" id="3.30.70.2220">
    <property type="entry name" value="CRISPR-Cas system, Cmr2 subunit, D1 domain, cysteine cluster"/>
    <property type="match status" value="1"/>
</dbReference>
<evidence type="ECO:0000313" key="5">
    <source>
        <dbReference type="Proteomes" id="UP000006791"/>
    </source>
</evidence>
<evidence type="ECO:0000259" key="3">
    <source>
        <dbReference type="PROSITE" id="PS50887"/>
    </source>
</evidence>
<dbReference type="CDD" id="cd09679">
    <property type="entry name" value="Cas10_III"/>
    <property type="match status" value="1"/>
</dbReference>
<evidence type="ECO:0000313" key="4">
    <source>
        <dbReference type="EMBL" id="AEP10948.1"/>
    </source>
</evidence>
<evidence type="ECO:0000256" key="1">
    <source>
        <dbReference type="ARBA" id="ARBA00022741"/>
    </source>
</evidence>
<dbReference type="PROSITE" id="PS50887">
    <property type="entry name" value="GGDEF"/>
    <property type="match status" value="1"/>
</dbReference>
<dbReference type="Proteomes" id="UP000006791">
    <property type="component" value="Chromosome 1"/>
</dbReference>
<gene>
    <name evidence="4" type="ordered locus">Cabther_A0175</name>
</gene>
<evidence type="ECO:0000256" key="2">
    <source>
        <dbReference type="ARBA" id="ARBA00023118"/>
    </source>
</evidence>
<dbReference type="STRING" id="981222.Cabther_A0175"/>